<accession>A0A7W5AA02</accession>
<dbReference type="EMBL" id="JACHXG010000016">
    <property type="protein sequence ID" value="MBB3092104.1"/>
    <property type="molecule type" value="Genomic_DNA"/>
</dbReference>
<reference evidence="1 2" key="1">
    <citation type="submission" date="2020-08" db="EMBL/GenBank/DDBJ databases">
        <title>Genomic Encyclopedia of Type Strains, Phase III (KMG-III): the genomes of soil and plant-associated and newly described type strains.</title>
        <authorList>
            <person name="Whitman W."/>
        </authorList>
    </citation>
    <scope>NUCLEOTIDE SEQUENCE [LARGE SCALE GENOMIC DNA]</scope>
    <source>
        <strain evidence="1 2">CECT 3302</strain>
    </source>
</reference>
<dbReference type="AlphaFoldDB" id="A0A7W5AA02"/>
<proteinExistence type="predicted"/>
<dbReference type="Proteomes" id="UP000577707">
    <property type="component" value="Unassembled WGS sequence"/>
</dbReference>
<gene>
    <name evidence="1" type="ORF">FHS12_005081</name>
</gene>
<name>A0A7W5AA02_9ACTN</name>
<dbReference type="RefSeq" id="WP_183551549.1">
    <property type="nucleotide sequence ID" value="NZ_BMQT01000016.1"/>
</dbReference>
<sequence>MISIDIGADLNLVDDEDRNVARLPERRRFQPGDVAVAGRPGFWSWVLIDEVAEGSVYFRQISGREAATHGDLTASAWSTGARVIHEVIHEAPESPSLGDRR</sequence>
<protein>
    <submittedName>
        <fullName evidence="1">Uncharacterized protein</fullName>
    </submittedName>
</protein>
<evidence type="ECO:0000313" key="2">
    <source>
        <dbReference type="Proteomes" id="UP000577707"/>
    </source>
</evidence>
<comment type="caution">
    <text evidence="1">The sequence shown here is derived from an EMBL/GenBank/DDBJ whole genome shotgun (WGS) entry which is preliminary data.</text>
</comment>
<keyword evidence="2" id="KW-1185">Reference proteome</keyword>
<organism evidence="1 2">
    <name type="scientific">Nocardioides albus</name>
    <dbReference type="NCBI Taxonomy" id="1841"/>
    <lineage>
        <taxon>Bacteria</taxon>
        <taxon>Bacillati</taxon>
        <taxon>Actinomycetota</taxon>
        <taxon>Actinomycetes</taxon>
        <taxon>Propionibacteriales</taxon>
        <taxon>Nocardioidaceae</taxon>
        <taxon>Nocardioides</taxon>
    </lineage>
</organism>
<evidence type="ECO:0000313" key="1">
    <source>
        <dbReference type="EMBL" id="MBB3092104.1"/>
    </source>
</evidence>